<dbReference type="Proteomes" id="UP001589818">
    <property type="component" value="Unassembled WGS sequence"/>
</dbReference>
<dbReference type="RefSeq" id="WP_204821569.1">
    <property type="nucleotide sequence ID" value="NZ_JANHOF010000014.1"/>
</dbReference>
<name>A0ABV6JBT5_9BACL</name>
<evidence type="ECO:0000313" key="1">
    <source>
        <dbReference type="EMBL" id="MFC0393366.1"/>
    </source>
</evidence>
<organism evidence="1 2">
    <name type="scientific">Paenibacillus mendelii</name>
    <dbReference type="NCBI Taxonomy" id="206163"/>
    <lineage>
        <taxon>Bacteria</taxon>
        <taxon>Bacillati</taxon>
        <taxon>Bacillota</taxon>
        <taxon>Bacilli</taxon>
        <taxon>Bacillales</taxon>
        <taxon>Paenibacillaceae</taxon>
        <taxon>Paenibacillus</taxon>
    </lineage>
</organism>
<reference evidence="1 2" key="1">
    <citation type="submission" date="2024-09" db="EMBL/GenBank/DDBJ databases">
        <authorList>
            <person name="Sun Q."/>
            <person name="Mori K."/>
        </authorList>
    </citation>
    <scope>NUCLEOTIDE SEQUENCE [LARGE SCALE GENOMIC DNA]</scope>
    <source>
        <strain evidence="1 2">CCM 4839</strain>
    </source>
</reference>
<gene>
    <name evidence="1" type="ORF">ACFFJ8_18550</name>
</gene>
<dbReference type="EMBL" id="JBHLVF010000033">
    <property type="protein sequence ID" value="MFC0393366.1"/>
    <property type="molecule type" value="Genomic_DNA"/>
</dbReference>
<protein>
    <submittedName>
        <fullName evidence="1">Uncharacterized protein</fullName>
    </submittedName>
</protein>
<proteinExistence type="predicted"/>
<keyword evidence="2" id="KW-1185">Reference proteome</keyword>
<comment type="caution">
    <text evidence="1">The sequence shown here is derived from an EMBL/GenBank/DDBJ whole genome shotgun (WGS) entry which is preliminary data.</text>
</comment>
<accession>A0ABV6JBT5</accession>
<sequence length="46" mass="4834">MNAGTKLALDGLGIDGAYVSSLYAKRGVNDRVSAANVARDVRLLQI</sequence>
<evidence type="ECO:0000313" key="2">
    <source>
        <dbReference type="Proteomes" id="UP001589818"/>
    </source>
</evidence>